<organism evidence="2 3">
    <name type="scientific">Clostridium manihotivorum</name>
    <dbReference type="NCBI Taxonomy" id="2320868"/>
    <lineage>
        <taxon>Bacteria</taxon>
        <taxon>Bacillati</taxon>
        <taxon>Bacillota</taxon>
        <taxon>Clostridia</taxon>
        <taxon>Eubacteriales</taxon>
        <taxon>Clostridiaceae</taxon>
        <taxon>Clostridium</taxon>
    </lineage>
</organism>
<keyword evidence="3" id="KW-1185">Reference proteome</keyword>
<dbReference type="PANTHER" id="PTHR47129">
    <property type="entry name" value="QUINONE OXIDOREDUCTASE 2"/>
    <property type="match status" value="1"/>
</dbReference>
<evidence type="ECO:0000313" key="3">
    <source>
        <dbReference type="Proteomes" id="UP000286268"/>
    </source>
</evidence>
<protein>
    <submittedName>
        <fullName evidence="2">NAD(P)-dependent oxidoreductase</fullName>
    </submittedName>
</protein>
<dbReference type="Pfam" id="PF05368">
    <property type="entry name" value="NmrA"/>
    <property type="match status" value="1"/>
</dbReference>
<dbReference type="OrthoDB" id="339107at2"/>
<dbReference type="AlphaFoldDB" id="A0A3R5X176"/>
<evidence type="ECO:0000313" key="2">
    <source>
        <dbReference type="EMBL" id="QAA31793.1"/>
    </source>
</evidence>
<dbReference type="InterPro" id="IPR036291">
    <property type="entry name" value="NAD(P)-bd_dom_sf"/>
</dbReference>
<dbReference type="RefSeq" id="WP_128212589.1">
    <property type="nucleotide sequence ID" value="NZ_CP025746.1"/>
</dbReference>
<dbReference type="EMBL" id="CP025746">
    <property type="protein sequence ID" value="QAA31793.1"/>
    <property type="molecule type" value="Genomic_DNA"/>
</dbReference>
<dbReference type="InterPro" id="IPR008030">
    <property type="entry name" value="NmrA-like"/>
</dbReference>
<gene>
    <name evidence="2" type="ORF">C1I91_09120</name>
</gene>
<dbReference type="Gene3D" id="3.90.25.10">
    <property type="entry name" value="UDP-galactose 4-epimerase, domain 1"/>
    <property type="match status" value="1"/>
</dbReference>
<dbReference type="Gene3D" id="3.40.50.720">
    <property type="entry name" value="NAD(P)-binding Rossmann-like Domain"/>
    <property type="match status" value="1"/>
</dbReference>
<dbReference type="CDD" id="cd05269">
    <property type="entry name" value="TMR_SDR_a"/>
    <property type="match status" value="1"/>
</dbReference>
<evidence type="ECO:0000259" key="1">
    <source>
        <dbReference type="Pfam" id="PF05368"/>
    </source>
</evidence>
<dbReference type="KEGG" id="cmah:C1I91_09120"/>
<dbReference type="InterPro" id="IPR052718">
    <property type="entry name" value="NmrA-type_oxidoreductase"/>
</dbReference>
<reference evidence="2 3" key="1">
    <citation type="submission" date="2018-01" db="EMBL/GenBank/DDBJ databases">
        <title>Genome Sequencing and Assembly of Anaerobacter polyendosporus strain CT4.</title>
        <authorList>
            <person name="Tachaapaikoon C."/>
            <person name="Sutheeworapong S."/>
            <person name="Jenjaroenpun P."/>
            <person name="Wongsurawat T."/>
            <person name="Nookeaw I."/>
            <person name="Cheawchanlertfa P."/>
            <person name="Kosugi A."/>
            <person name="Cheevadhanarak S."/>
            <person name="Ratanakhanokchai K."/>
        </authorList>
    </citation>
    <scope>NUCLEOTIDE SEQUENCE [LARGE SCALE GENOMIC DNA]</scope>
    <source>
        <strain evidence="2 3">CT4</strain>
    </source>
</reference>
<sequence length="291" mass="31605">MFRFLVTGATGRLGGAIITHLLEKGVEAKEIAVLVRDEQKGEKLKNLGVTIKTGDYNDEASLRNAFEGIEKLMFVSSPDFDNTLRISQHANVVKAARDAKVSHIFYTGIAYAEDMNVVGLQNVHLATEYMIKTTGISYTFLRNGFYLENITGDLVNKAVSSGRLITAAGNGRFNFVLIDDLALAAASAIVGEGHENKVYNLVNSSTTSFDEYADILSKLSQKQVTHVSLEPGDAVKNLISMGDPEAVAGFNVYGLYLPIAEGQFSKVSKDLENLIGRNCTSIEEVLNKVVS</sequence>
<feature type="domain" description="NmrA-like" evidence="1">
    <location>
        <begin position="5"/>
        <end position="241"/>
    </location>
</feature>
<dbReference type="Proteomes" id="UP000286268">
    <property type="component" value="Chromosome"/>
</dbReference>
<dbReference type="PANTHER" id="PTHR47129:SF1">
    <property type="entry name" value="NMRA-LIKE DOMAIN-CONTAINING PROTEIN"/>
    <property type="match status" value="1"/>
</dbReference>
<proteinExistence type="predicted"/>
<accession>A0A3R5X176</accession>
<name>A0A3R5X176_9CLOT</name>
<dbReference type="SUPFAM" id="SSF51735">
    <property type="entry name" value="NAD(P)-binding Rossmann-fold domains"/>
    <property type="match status" value="1"/>
</dbReference>